<sequence length="161" mass="18562">MSHSIPITSSPPPALKKLKLPNGSEEPSEFERELLDITQAVHDSTDQTWDRPPLPSSFEDISFQQLDAEEYHDRGNTYARFFGITQEGHSVLCNVTGFIHYFYCPVPKGFEENLTEFTNYLKATFDGIERVEITSKESIWGYSNNIKTHFSKYLRKTTYPK</sequence>
<dbReference type="SUPFAM" id="SSF53098">
    <property type="entry name" value="Ribonuclease H-like"/>
    <property type="match status" value="1"/>
</dbReference>
<keyword evidence="2" id="KW-0378">Hydrolase</keyword>
<dbReference type="InterPro" id="IPR012337">
    <property type="entry name" value="RNaseH-like_sf"/>
</dbReference>
<proteinExistence type="predicted"/>
<evidence type="ECO:0000256" key="1">
    <source>
        <dbReference type="SAM" id="MobiDB-lite"/>
    </source>
</evidence>
<dbReference type="PANTHER" id="PTHR10322:SF23">
    <property type="entry name" value="DNA POLYMERASE DELTA CATALYTIC SUBUNIT"/>
    <property type="match status" value="1"/>
</dbReference>
<dbReference type="GO" id="GO:0006287">
    <property type="term" value="P:base-excision repair, gap-filling"/>
    <property type="evidence" value="ECO:0007669"/>
    <property type="project" value="TreeGrafter"/>
</dbReference>
<dbReference type="GO" id="GO:0008296">
    <property type="term" value="F:3'-5'-DNA exonuclease activity"/>
    <property type="evidence" value="ECO:0007669"/>
    <property type="project" value="TreeGrafter"/>
</dbReference>
<keyword evidence="2" id="KW-0540">Nuclease</keyword>
<evidence type="ECO:0000313" key="3">
    <source>
        <dbReference type="Proteomes" id="UP000536275"/>
    </source>
</evidence>
<dbReference type="EMBL" id="JABWAD010000063">
    <property type="protein sequence ID" value="KAF6061872.1"/>
    <property type="molecule type" value="Genomic_DNA"/>
</dbReference>
<organism evidence="2 3">
    <name type="scientific">Candida albicans</name>
    <name type="common">Yeast</name>
    <dbReference type="NCBI Taxonomy" id="5476"/>
    <lineage>
        <taxon>Eukaryota</taxon>
        <taxon>Fungi</taxon>
        <taxon>Dikarya</taxon>
        <taxon>Ascomycota</taxon>
        <taxon>Saccharomycotina</taxon>
        <taxon>Pichiomycetes</taxon>
        <taxon>Debaryomycetaceae</taxon>
        <taxon>Candida/Lodderomyces clade</taxon>
        <taxon>Candida</taxon>
    </lineage>
</organism>
<keyword evidence="2" id="KW-0269">Exonuclease</keyword>
<evidence type="ECO:0000313" key="2">
    <source>
        <dbReference type="EMBL" id="KAF6061872.1"/>
    </source>
</evidence>
<protein>
    <submittedName>
        <fullName evidence="2">DNA polymerase B, exonuclease domain family protein</fullName>
    </submittedName>
</protein>
<reference evidence="2 3" key="1">
    <citation type="submission" date="2020-03" db="EMBL/GenBank/DDBJ databases">
        <title>FDA dAtabase for Regulatory Grade micrObial Sequences (FDA-ARGOS): Supporting development and validation of Infectious Disease Dx tests.</title>
        <authorList>
            <person name="Campos J."/>
            <person name="Goldberg B."/>
            <person name="Tallon L."/>
            <person name="Sadzewicz L."/>
            <person name="Vavikolanu K."/>
            <person name="Mehta A."/>
            <person name="Aluvathingal J."/>
            <person name="Nadendla S."/>
            <person name="Nandy P."/>
            <person name="Geyer C."/>
            <person name="Yan Y."/>
            <person name="Sichtig H."/>
        </authorList>
    </citation>
    <scope>NUCLEOTIDE SEQUENCE [LARGE SCALE GENOMIC DNA]</scope>
    <source>
        <strain evidence="2 3">FDAARGOS_656</strain>
    </source>
</reference>
<dbReference type="FunFam" id="2.40.50.730:FF:000006">
    <property type="entry name" value="DNA polymerase"/>
    <property type="match status" value="1"/>
</dbReference>
<accession>A0A8H6BUI3</accession>
<dbReference type="Proteomes" id="UP000536275">
    <property type="component" value="Unassembled WGS sequence"/>
</dbReference>
<dbReference type="AlphaFoldDB" id="A0A8H6BUI3"/>
<dbReference type="GO" id="GO:0006297">
    <property type="term" value="P:nucleotide-excision repair, DNA gap filling"/>
    <property type="evidence" value="ECO:0007669"/>
    <property type="project" value="TreeGrafter"/>
</dbReference>
<dbReference type="GO" id="GO:0003887">
    <property type="term" value="F:DNA-directed DNA polymerase activity"/>
    <property type="evidence" value="ECO:0007669"/>
    <property type="project" value="TreeGrafter"/>
</dbReference>
<comment type="caution">
    <text evidence="2">The sequence shown here is derived from an EMBL/GenBank/DDBJ whole genome shotgun (WGS) entry which is preliminary data.</text>
</comment>
<gene>
    <name evidence="2" type="ORF">FOB64_006444</name>
</gene>
<dbReference type="PANTHER" id="PTHR10322">
    <property type="entry name" value="DNA POLYMERASE CATALYTIC SUBUNIT"/>
    <property type="match status" value="1"/>
</dbReference>
<dbReference type="Gene3D" id="2.40.50.730">
    <property type="match status" value="1"/>
</dbReference>
<feature type="region of interest" description="Disordered" evidence="1">
    <location>
        <begin position="1"/>
        <end position="29"/>
    </location>
</feature>
<name>A0A8H6BUI3_CANAX</name>
<dbReference type="GO" id="GO:0045004">
    <property type="term" value="P:DNA replication proofreading"/>
    <property type="evidence" value="ECO:0007669"/>
    <property type="project" value="TreeGrafter"/>
</dbReference>
<dbReference type="InterPro" id="IPR050240">
    <property type="entry name" value="DNA_pol_type-B"/>
</dbReference>
<dbReference type="GO" id="GO:0043625">
    <property type="term" value="C:delta DNA polymerase complex"/>
    <property type="evidence" value="ECO:0007669"/>
    <property type="project" value="TreeGrafter"/>
</dbReference>